<evidence type="ECO:0000313" key="1">
    <source>
        <dbReference type="EMBL" id="MFB9329999.1"/>
    </source>
</evidence>
<reference evidence="1 2" key="1">
    <citation type="submission" date="2024-09" db="EMBL/GenBank/DDBJ databases">
        <authorList>
            <person name="Sun Q."/>
            <person name="Mori K."/>
        </authorList>
    </citation>
    <scope>NUCLEOTIDE SEQUENCE [LARGE SCALE GENOMIC DNA]</scope>
    <source>
        <strain evidence="1 2">TISTR 2452</strain>
    </source>
</reference>
<evidence type="ECO:0000313" key="2">
    <source>
        <dbReference type="Proteomes" id="UP001589747"/>
    </source>
</evidence>
<name>A0ABV5KXN4_9BACL</name>
<dbReference type="Proteomes" id="UP001589747">
    <property type="component" value="Unassembled WGS sequence"/>
</dbReference>
<organism evidence="1 2">
    <name type="scientific">Paenibacillus aurantiacus</name>
    <dbReference type="NCBI Taxonomy" id="1936118"/>
    <lineage>
        <taxon>Bacteria</taxon>
        <taxon>Bacillati</taxon>
        <taxon>Bacillota</taxon>
        <taxon>Bacilli</taxon>
        <taxon>Bacillales</taxon>
        <taxon>Paenibacillaceae</taxon>
        <taxon>Paenibacillus</taxon>
    </lineage>
</organism>
<accession>A0ABV5KXN4</accession>
<sequence>MDLKRLAAYSPLLYFDRAEPFYPVRIGVSVLRIGERSPSFRPRDAMNCSSRGRRCSRKYRHGSKQSWTRFGVL</sequence>
<comment type="caution">
    <text evidence="1">The sequence shown here is derived from an EMBL/GenBank/DDBJ whole genome shotgun (WGS) entry which is preliminary data.</text>
</comment>
<dbReference type="EMBL" id="JBHMDO010000047">
    <property type="protein sequence ID" value="MFB9329999.1"/>
    <property type="molecule type" value="Genomic_DNA"/>
</dbReference>
<proteinExistence type="predicted"/>
<protein>
    <submittedName>
        <fullName evidence="1">Uncharacterized protein</fullName>
    </submittedName>
</protein>
<gene>
    <name evidence="1" type="ORF">ACFFSY_29000</name>
</gene>
<keyword evidence="2" id="KW-1185">Reference proteome</keyword>
<dbReference type="RefSeq" id="WP_377500780.1">
    <property type="nucleotide sequence ID" value="NZ_JBHMDO010000047.1"/>
</dbReference>